<reference evidence="2" key="1">
    <citation type="journal article" date="2019" name="Int. J. Syst. Evol. Microbiol.">
        <title>The Global Catalogue of Microorganisms (GCM) 10K type strain sequencing project: providing services to taxonomists for standard genome sequencing and annotation.</title>
        <authorList>
            <consortium name="The Broad Institute Genomics Platform"/>
            <consortium name="The Broad Institute Genome Sequencing Center for Infectious Disease"/>
            <person name="Wu L."/>
            <person name="Ma J."/>
        </authorList>
    </citation>
    <scope>NUCLEOTIDE SEQUENCE [LARGE SCALE GENOMIC DNA]</scope>
    <source>
        <strain evidence="2">CCUG 53903</strain>
    </source>
</reference>
<dbReference type="PANTHER" id="PTHR20883">
    <property type="entry name" value="PHYTANOYL-COA DIOXYGENASE DOMAIN CONTAINING 1"/>
    <property type="match status" value="1"/>
</dbReference>
<dbReference type="Pfam" id="PF05721">
    <property type="entry name" value="PhyH"/>
    <property type="match status" value="1"/>
</dbReference>
<gene>
    <name evidence="1" type="ORF">ACFPZ3_57885</name>
</gene>
<dbReference type="GO" id="GO:0051213">
    <property type="term" value="F:dioxygenase activity"/>
    <property type="evidence" value="ECO:0007669"/>
    <property type="project" value="UniProtKB-KW"/>
</dbReference>
<dbReference type="EMBL" id="JBHSPA010000094">
    <property type="protein sequence ID" value="MFC5833580.1"/>
    <property type="molecule type" value="Genomic_DNA"/>
</dbReference>
<dbReference type="PANTHER" id="PTHR20883:SF48">
    <property type="entry name" value="ECTOINE DIOXYGENASE"/>
    <property type="match status" value="1"/>
</dbReference>
<accession>A0ABW1D8K1</accession>
<protein>
    <submittedName>
        <fullName evidence="1">Phytanoyl-CoA dioxygenase family protein</fullName>
    </submittedName>
</protein>
<keyword evidence="1" id="KW-0560">Oxidoreductase</keyword>
<sequence>MSATLHKHLGNAQIASYYRDGYLLLPPEFLPAGSLDKVVAACPDILAERGPRTVLERDGVTVRSVYGPHQTSTAVEGFSKLPQLLDAAAKLLNDEVYIHQSKVNQKAAFSGDQWEWHQDYVYWIQNDGINSPNLVNVAVFLDEVTEFNGPLTFIPGSHREGVLAGTDTQGMPVGYEDAPSWVATLTATEKFQIDRSVIARLAGAGNLVSAKGPAGSVLLFHPNILHASLPNLSPFNRRVLILVYNAIGNPPTNTVNPRPGFLAARDTTAVRPDAG</sequence>
<keyword evidence="2" id="KW-1185">Reference proteome</keyword>
<dbReference type="RefSeq" id="WP_379523006.1">
    <property type="nucleotide sequence ID" value="NZ_JBHSPA010000094.1"/>
</dbReference>
<dbReference type="Proteomes" id="UP001596058">
    <property type="component" value="Unassembled WGS sequence"/>
</dbReference>
<evidence type="ECO:0000313" key="1">
    <source>
        <dbReference type="EMBL" id="MFC5833580.1"/>
    </source>
</evidence>
<dbReference type="InterPro" id="IPR008775">
    <property type="entry name" value="Phytyl_CoA_dOase-like"/>
</dbReference>
<evidence type="ECO:0000313" key="2">
    <source>
        <dbReference type="Proteomes" id="UP001596058"/>
    </source>
</evidence>
<dbReference type="SUPFAM" id="SSF51197">
    <property type="entry name" value="Clavaminate synthase-like"/>
    <property type="match status" value="1"/>
</dbReference>
<name>A0ABW1D8K1_9ACTN</name>
<dbReference type="Gene3D" id="2.60.120.620">
    <property type="entry name" value="q2cbj1_9rhob like domain"/>
    <property type="match status" value="1"/>
</dbReference>
<proteinExistence type="predicted"/>
<comment type="caution">
    <text evidence="1">The sequence shown here is derived from an EMBL/GenBank/DDBJ whole genome shotgun (WGS) entry which is preliminary data.</text>
</comment>
<keyword evidence="1" id="KW-0223">Dioxygenase</keyword>
<organism evidence="1 2">
    <name type="scientific">Nonomuraea insulae</name>
    <dbReference type="NCBI Taxonomy" id="1616787"/>
    <lineage>
        <taxon>Bacteria</taxon>
        <taxon>Bacillati</taxon>
        <taxon>Actinomycetota</taxon>
        <taxon>Actinomycetes</taxon>
        <taxon>Streptosporangiales</taxon>
        <taxon>Streptosporangiaceae</taxon>
        <taxon>Nonomuraea</taxon>
    </lineage>
</organism>